<sequence>MLTLVAALGGCSDNPMASVSGQVKYASGEPITGGVRMVRFEPTDDSPAEIRKPATGEIKDDGTFEMFTLRPGDGVFKGKYKVVFTVMTSPMGGEWLIAPEYRHAESTPYEIVVDGRQTELEYEIKKLASQ</sequence>
<evidence type="ECO:0000313" key="1">
    <source>
        <dbReference type="EMBL" id="QDU57563.1"/>
    </source>
</evidence>
<dbReference type="EMBL" id="CP036278">
    <property type="protein sequence ID" value="QDU57563.1"/>
    <property type="molecule type" value="Genomic_DNA"/>
</dbReference>
<organism evidence="1 2">
    <name type="scientific">Aeoliella mucimassa</name>
    <dbReference type="NCBI Taxonomy" id="2527972"/>
    <lineage>
        <taxon>Bacteria</taxon>
        <taxon>Pseudomonadati</taxon>
        <taxon>Planctomycetota</taxon>
        <taxon>Planctomycetia</taxon>
        <taxon>Pirellulales</taxon>
        <taxon>Lacipirellulaceae</taxon>
        <taxon>Aeoliella</taxon>
    </lineage>
</organism>
<protein>
    <recommendedName>
        <fullName evidence="3">Nickel uptake substrate-specific transmembrane region</fullName>
    </recommendedName>
</protein>
<reference evidence="1 2" key="1">
    <citation type="submission" date="2019-02" db="EMBL/GenBank/DDBJ databases">
        <title>Deep-cultivation of Planctomycetes and their phenomic and genomic characterization uncovers novel biology.</title>
        <authorList>
            <person name="Wiegand S."/>
            <person name="Jogler M."/>
            <person name="Boedeker C."/>
            <person name="Pinto D."/>
            <person name="Vollmers J."/>
            <person name="Rivas-Marin E."/>
            <person name="Kohn T."/>
            <person name="Peeters S.H."/>
            <person name="Heuer A."/>
            <person name="Rast P."/>
            <person name="Oberbeckmann S."/>
            <person name="Bunk B."/>
            <person name="Jeske O."/>
            <person name="Meyerdierks A."/>
            <person name="Storesund J.E."/>
            <person name="Kallscheuer N."/>
            <person name="Luecker S."/>
            <person name="Lage O.M."/>
            <person name="Pohl T."/>
            <person name="Merkel B.J."/>
            <person name="Hornburger P."/>
            <person name="Mueller R.-W."/>
            <person name="Bruemmer F."/>
            <person name="Labrenz M."/>
            <person name="Spormann A.M."/>
            <person name="Op den Camp H."/>
            <person name="Overmann J."/>
            <person name="Amann R."/>
            <person name="Jetten M.S.M."/>
            <person name="Mascher T."/>
            <person name="Medema M.H."/>
            <person name="Devos D.P."/>
            <person name="Kaster A.-K."/>
            <person name="Ovreas L."/>
            <person name="Rohde M."/>
            <person name="Galperin M.Y."/>
            <person name="Jogler C."/>
        </authorList>
    </citation>
    <scope>NUCLEOTIDE SEQUENCE [LARGE SCALE GENOMIC DNA]</scope>
    <source>
        <strain evidence="1 2">Pan181</strain>
    </source>
</reference>
<evidence type="ECO:0000313" key="2">
    <source>
        <dbReference type="Proteomes" id="UP000315750"/>
    </source>
</evidence>
<evidence type="ECO:0008006" key="3">
    <source>
        <dbReference type="Google" id="ProtNLM"/>
    </source>
</evidence>
<dbReference type="AlphaFoldDB" id="A0A518AS59"/>
<dbReference type="KEGG" id="amuc:Pan181_37810"/>
<dbReference type="RefSeq" id="WP_145248809.1">
    <property type="nucleotide sequence ID" value="NZ_CP036278.1"/>
</dbReference>
<dbReference type="Proteomes" id="UP000315750">
    <property type="component" value="Chromosome"/>
</dbReference>
<keyword evidence="2" id="KW-1185">Reference proteome</keyword>
<accession>A0A518AS59</accession>
<gene>
    <name evidence="1" type="ORF">Pan181_37810</name>
</gene>
<name>A0A518AS59_9BACT</name>
<dbReference type="OrthoDB" id="271572at2"/>
<proteinExistence type="predicted"/>